<dbReference type="NCBIfam" id="NF041359">
    <property type="entry name" value="GntG_guanitoxin"/>
    <property type="match status" value="1"/>
</dbReference>
<sequence>MSTYGGINEGIHDYAKKTNAIIVDLRSDTITKPTKAMRQAMFEAEVGDDVYEEDPTVKKLQNKAAELLGKEDALFVSSGTMGNLIAIMNHCDVRGSEIYCGDKSHVFQHEQGGAAQIAGASLYVLPNHDDGTFDLKKLKSVIRSDKLHEPISKLVVVENTINGIIVPQLWIEELAVMARKHNLRMHLDGARLWNASIASKISAKDLAAPFDSVTFCLSKGLGAPIGSVLCGSKSFIADAKRKRKVLGGGMRQIGIIAAAGLVALEETVPQLEEDHRRALTIALAINKMNSKIFTVDTKAVKTNIIFINMNSEHISAVQFMKRLQQVEQADKDDRIIILCLALTETLVRIVLHYDIDDSLMNAAICKLKYVIEELTAVVEAQTSSGLESAKN</sequence>
<dbReference type="InterPro" id="IPR015422">
    <property type="entry name" value="PyrdxlP-dep_Trfase_small"/>
</dbReference>
<keyword evidence="8" id="KW-1185">Reference proteome</keyword>
<dbReference type="OrthoDB" id="10261951at2759"/>
<dbReference type="PANTHER" id="PTHR48097:SF9">
    <property type="entry name" value="L-THREONINE ALDOLASE"/>
    <property type="match status" value="1"/>
</dbReference>
<dbReference type="GO" id="GO:0008732">
    <property type="term" value="F:L-allo-threonine aldolase activity"/>
    <property type="evidence" value="ECO:0007669"/>
    <property type="project" value="TreeGrafter"/>
</dbReference>
<comment type="similarity">
    <text evidence="2">Belongs to the threonine aldolase family.</text>
</comment>
<evidence type="ECO:0000256" key="2">
    <source>
        <dbReference type="ARBA" id="ARBA00006966"/>
    </source>
</evidence>
<dbReference type="PhylomeDB" id="E2B8B5"/>
<evidence type="ECO:0000259" key="6">
    <source>
        <dbReference type="Pfam" id="PF01212"/>
    </source>
</evidence>
<dbReference type="FunFam" id="3.40.640.10:FF:000030">
    <property type="entry name" value="Low-specificity L-threonine aldolase"/>
    <property type="match status" value="1"/>
</dbReference>
<protein>
    <submittedName>
        <fullName evidence="7">L-allo-threonine aldolase</fullName>
    </submittedName>
</protein>
<name>E2B8B5_HARSA</name>
<dbReference type="GO" id="GO:0006545">
    <property type="term" value="P:glycine biosynthetic process"/>
    <property type="evidence" value="ECO:0007669"/>
    <property type="project" value="TreeGrafter"/>
</dbReference>
<evidence type="ECO:0000256" key="1">
    <source>
        <dbReference type="ARBA" id="ARBA00001933"/>
    </source>
</evidence>
<proteinExistence type="inferred from homology"/>
<dbReference type="Gene3D" id="3.40.640.10">
    <property type="entry name" value="Type I PLP-dependent aspartate aminotransferase-like (Major domain)"/>
    <property type="match status" value="1"/>
</dbReference>
<dbReference type="PANTHER" id="PTHR48097">
    <property type="entry name" value="L-THREONINE ALDOLASE-RELATED"/>
    <property type="match status" value="1"/>
</dbReference>
<evidence type="ECO:0000313" key="7">
    <source>
        <dbReference type="EMBL" id="EFN88117.1"/>
    </source>
</evidence>
<keyword evidence="4" id="KW-0456">Lyase</keyword>
<dbReference type="GO" id="GO:0005829">
    <property type="term" value="C:cytosol"/>
    <property type="evidence" value="ECO:0007669"/>
    <property type="project" value="TreeGrafter"/>
</dbReference>
<dbReference type="GO" id="GO:0006567">
    <property type="term" value="P:L-threonine catabolic process"/>
    <property type="evidence" value="ECO:0007669"/>
    <property type="project" value="TreeGrafter"/>
</dbReference>
<dbReference type="FunCoup" id="E2B8B5">
    <property type="interactions" value="103"/>
</dbReference>
<gene>
    <name evidence="7" type="ORF">EAI_03628</name>
</gene>
<dbReference type="InterPro" id="IPR015421">
    <property type="entry name" value="PyrdxlP-dep_Trfase_major"/>
</dbReference>
<dbReference type="PIRSF" id="PIRSF017617">
    <property type="entry name" value="Thr_aldolase"/>
    <property type="match status" value="1"/>
</dbReference>
<dbReference type="InParanoid" id="E2B8B5"/>
<dbReference type="Pfam" id="PF01212">
    <property type="entry name" value="Beta_elim_lyase"/>
    <property type="match status" value="1"/>
</dbReference>
<evidence type="ECO:0000256" key="5">
    <source>
        <dbReference type="PIRSR" id="PIRSR017617-1"/>
    </source>
</evidence>
<dbReference type="OMA" id="VQTNIVI"/>
<feature type="domain" description="Aromatic amino acid beta-eliminating lyase/threonine aldolase" evidence="6">
    <location>
        <begin position="24"/>
        <end position="307"/>
    </location>
</feature>
<organism evidence="8">
    <name type="scientific">Harpegnathos saltator</name>
    <name type="common">Jerdon's jumping ant</name>
    <dbReference type="NCBI Taxonomy" id="610380"/>
    <lineage>
        <taxon>Eukaryota</taxon>
        <taxon>Metazoa</taxon>
        <taxon>Ecdysozoa</taxon>
        <taxon>Arthropoda</taxon>
        <taxon>Hexapoda</taxon>
        <taxon>Insecta</taxon>
        <taxon>Pterygota</taxon>
        <taxon>Neoptera</taxon>
        <taxon>Endopterygota</taxon>
        <taxon>Hymenoptera</taxon>
        <taxon>Apocrita</taxon>
        <taxon>Aculeata</taxon>
        <taxon>Formicoidea</taxon>
        <taxon>Formicidae</taxon>
        <taxon>Ponerinae</taxon>
        <taxon>Ponerini</taxon>
        <taxon>Harpegnathos</taxon>
    </lineage>
</organism>
<evidence type="ECO:0000256" key="3">
    <source>
        <dbReference type="ARBA" id="ARBA00022898"/>
    </source>
</evidence>
<dbReference type="Proteomes" id="UP000008237">
    <property type="component" value="Unassembled WGS sequence"/>
</dbReference>
<dbReference type="InterPro" id="IPR001597">
    <property type="entry name" value="ArAA_b-elim_lyase/Thr_aldolase"/>
</dbReference>
<feature type="modified residue" description="N6-(pyridoxal phosphate)lysine" evidence="5">
    <location>
        <position position="219"/>
    </location>
</feature>
<dbReference type="STRING" id="610380.E2B8B5"/>
<evidence type="ECO:0000256" key="4">
    <source>
        <dbReference type="ARBA" id="ARBA00023239"/>
    </source>
</evidence>
<reference evidence="7 8" key="1">
    <citation type="journal article" date="2010" name="Science">
        <title>Genomic comparison of the ants Camponotus floridanus and Harpegnathos saltator.</title>
        <authorList>
            <person name="Bonasio R."/>
            <person name="Zhang G."/>
            <person name="Ye C."/>
            <person name="Mutti N.S."/>
            <person name="Fang X."/>
            <person name="Qin N."/>
            <person name="Donahue G."/>
            <person name="Yang P."/>
            <person name="Li Q."/>
            <person name="Li C."/>
            <person name="Zhang P."/>
            <person name="Huang Z."/>
            <person name="Berger S.L."/>
            <person name="Reinberg D."/>
            <person name="Wang J."/>
            <person name="Liebig J."/>
        </authorList>
    </citation>
    <scope>NUCLEOTIDE SEQUENCE [LARGE SCALE GENOMIC DNA]</scope>
    <source>
        <strain evidence="7 8">R22 G/1</strain>
    </source>
</reference>
<keyword evidence="3" id="KW-0663">Pyridoxal phosphate</keyword>
<dbReference type="InterPro" id="IPR023603">
    <property type="entry name" value="Low_specificity_L-TA-like"/>
</dbReference>
<dbReference type="SUPFAM" id="SSF53383">
    <property type="entry name" value="PLP-dependent transferases"/>
    <property type="match status" value="1"/>
</dbReference>
<accession>E2B8B5</accession>
<dbReference type="EMBL" id="GL446286">
    <property type="protein sequence ID" value="EFN88117.1"/>
    <property type="molecule type" value="Genomic_DNA"/>
</dbReference>
<dbReference type="AlphaFoldDB" id="E2B8B5"/>
<evidence type="ECO:0000313" key="8">
    <source>
        <dbReference type="Proteomes" id="UP000008237"/>
    </source>
</evidence>
<dbReference type="InterPro" id="IPR015424">
    <property type="entry name" value="PyrdxlP-dep_Trfase"/>
</dbReference>
<comment type="cofactor">
    <cofactor evidence="1">
        <name>pyridoxal 5'-phosphate</name>
        <dbReference type="ChEBI" id="CHEBI:597326"/>
    </cofactor>
</comment>
<dbReference type="Gene3D" id="3.90.1150.10">
    <property type="entry name" value="Aspartate Aminotransferase, domain 1"/>
    <property type="match status" value="1"/>
</dbReference>